<dbReference type="InterPro" id="IPR032675">
    <property type="entry name" value="LRR_dom_sf"/>
</dbReference>
<dbReference type="PRINTS" id="PR00364">
    <property type="entry name" value="DISEASERSIST"/>
</dbReference>
<dbReference type="Gene3D" id="3.80.10.10">
    <property type="entry name" value="Ribonuclease Inhibitor"/>
    <property type="match status" value="2"/>
</dbReference>
<dbReference type="InterPro" id="IPR042197">
    <property type="entry name" value="Apaf_helical"/>
</dbReference>
<dbReference type="SUPFAM" id="SSF52540">
    <property type="entry name" value="P-loop containing nucleoside triphosphate hydrolases"/>
    <property type="match status" value="1"/>
</dbReference>
<dbReference type="InterPro" id="IPR058546">
    <property type="entry name" value="RPS4B/Roq1-like_LRR"/>
</dbReference>
<dbReference type="InterPro" id="IPR002182">
    <property type="entry name" value="NB-ARC"/>
</dbReference>
<proteinExistence type="predicted"/>
<dbReference type="PANTHER" id="PTHR11017:SF570">
    <property type="entry name" value="DISEASE RESISTANCE PROTEIN (TIR-NBS CLASS)-RELATED"/>
    <property type="match status" value="1"/>
</dbReference>
<dbReference type="Pfam" id="PF23286">
    <property type="entry name" value="LRR_13"/>
    <property type="match status" value="1"/>
</dbReference>
<reference evidence="7 8" key="1">
    <citation type="journal article" date="2023" name="G3 (Bethesda)">
        <title>A chromosome-length genome assembly and annotation of blackberry (Rubus argutus, cv. 'Hillquist').</title>
        <authorList>
            <person name="Bruna T."/>
            <person name="Aryal R."/>
            <person name="Dudchenko O."/>
            <person name="Sargent D.J."/>
            <person name="Mead D."/>
            <person name="Buti M."/>
            <person name="Cavallini A."/>
            <person name="Hytonen T."/>
            <person name="Andres J."/>
            <person name="Pham M."/>
            <person name="Weisz D."/>
            <person name="Mascagni F."/>
            <person name="Usai G."/>
            <person name="Natali L."/>
            <person name="Bassil N."/>
            <person name="Fernandez G.E."/>
            <person name="Lomsadze A."/>
            <person name="Armour M."/>
            <person name="Olukolu B."/>
            <person name="Poorten T."/>
            <person name="Britton C."/>
            <person name="Davik J."/>
            <person name="Ashrafi H."/>
            <person name="Aiden E.L."/>
            <person name="Borodovsky M."/>
            <person name="Worthington M."/>
        </authorList>
    </citation>
    <scope>NUCLEOTIDE SEQUENCE [LARGE SCALE GENOMIC DNA]</scope>
    <source>
        <strain evidence="7">PI 553951</strain>
    </source>
</reference>
<evidence type="ECO:0008006" key="9">
    <source>
        <dbReference type="Google" id="ProtNLM"/>
    </source>
</evidence>
<comment type="caution">
    <text evidence="7">The sequence shown here is derived from an EMBL/GenBank/DDBJ whole genome shotgun (WGS) entry which is preliminary data.</text>
</comment>
<evidence type="ECO:0000313" key="7">
    <source>
        <dbReference type="EMBL" id="KAK9937715.1"/>
    </source>
</evidence>
<accession>A0AAW1XLX8</accession>
<feature type="domain" description="NB-ARC" evidence="4">
    <location>
        <begin position="11"/>
        <end position="163"/>
    </location>
</feature>
<evidence type="ECO:0000259" key="5">
    <source>
        <dbReference type="Pfam" id="PF23282"/>
    </source>
</evidence>
<dbReference type="SUPFAM" id="SSF52058">
    <property type="entry name" value="L domain-like"/>
    <property type="match status" value="1"/>
</dbReference>
<evidence type="ECO:0000259" key="4">
    <source>
        <dbReference type="Pfam" id="PF00931"/>
    </source>
</evidence>
<gene>
    <name evidence="7" type="ORF">M0R45_014487</name>
</gene>
<dbReference type="InterPro" id="IPR058192">
    <property type="entry name" value="WHD_ROQ1-like"/>
</dbReference>
<dbReference type="Gene3D" id="3.40.50.300">
    <property type="entry name" value="P-loop containing nucleotide triphosphate hydrolases"/>
    <property type="match status" value="1"/>
</dbReference>
<dbReference type="Proteomes" id="UP001457282">
    <property type="component" value="Unassembled WGS sequence"/>
</dbReference>
<sequence>MLDVGGNRCCILGIWGTAGIGKTTIAKAVFNSIAHKFEGSCFLENVRENSMSHGGLLQLQKRLLEETLGGKNLKLNSVDRGISVIKQNLSSKKVLLILDDVNQLDQLKKLAGAESWFGHGSKVIITTRDRGLLTRHGIELIYKVKKLDYQQALELFSLNAFGMSAPPDDYLELSKHAIAYAQHLPLALTLLGSHLSNESVERWRAKLDCYEGDPFDSIHSILRISYDALAYRVQQVFLDIACFFKGQKKDYVIQLLQCFLKNPEDCIQELVQKAIITIELDRILMHDLLEQMGKDIVHEESPTEPGERSRLWFHEDVCHVLKENTGTNKVRGIMIKFPEPGELHLTAKSFSGMTNLGIFINRKTSLYGEAGFVPNKLRMIDWENCEWQSLPSNLPLNELVVFNMPNSRIRQLGEPSKNLSKLTSLNLSGCEFLTKIPDLSGSPNLKYLDLTGCTSLIEVDASVGFLPKLLSLDLEGCYNLAIFPTRISLKSLTRLRLGGCTSLKIFPEIEDKMEFMINLQLHGSGIRELPSSISYLTGLQDLDTHNISIRSASTSQSNSNISQGKQSLLVLPKLNSLVMEEGSLSKSDFLVGLDCWSTLRILYLFGGNFVNLPAYITKFVNLEILLLSCCSKLREIPKLPPKVGLVWVSDCRALENFPKLFSLFEPETELHGLESLQLMNCPRLCANNGYDLARIEFLLLNQHSNDFEIVVPGSEVPKWFNYRWEEAQNLILEPDNLNSAVICEVSIKIPRNVEWQKSGLAVCVVFESPRSFNIHGYPDRKMSAAVILIGAAVMSGTGDGVCHLERRLVIESIVDEVAGGALSSGRAVVRCARV</sequence>
<name>A0AAW1XLX8_RUBAR</name>
<dbReference type="GO" id="GO:0043531">
    <property type="term" value="F:ADP binding"/>
    <property type="evidence" value="ECO:0007669"/>
    <property type="project" value="InterPro"/>
</dbReference>
<dbReference type="InterPro" id="IPR027417">
    <property type="entry name" value="P-loop_NTPase"/>
</dbReference>
<evidence type="ECO:0000256" key="3">
    <source>
        <dbReference type="ARBA" id="ARBA00022821"/>
    </source>
</evidence>
<dbReference type="Gene3D" id="1.10.8.430">
    <property type="entry name" value="Helical domain of apoptotic protease-activating factors"/>
    <property type="match status" value="1"/>
</dbReference>
<dbReference type="Pfam" id="PF23282">
    <property type="entry name" value="WHD_ROQ1"/>
    <property type="match status" value="1"/>
</dbReference>
<organism evidence="7 8">
    <name type="scientific">Rubus argutus</name>
    <name type="common">Southern blackberry</name>
    <dbReference type="NCBI Taxonomy" id="59490"/>
    <lineage>
        <taxon>Eukaryota</taxon>
        <taxon>Viridiplantae</taxon>
        <taxon>Streptophyta</taxon>
        <taxon>Embryophyta</taxon>
        <taxon>Tracheophyta</taxon>
        <taxon>Spermatophyta</taxon>
        <taxon>Magnoliopsida</taxon>
        <taxon>eudicotyledons</taxon>
        <taxon>Gunneridae</taxon>
        <taxon>Pentapetalae</taxon>
        <taxon>rosids</taxon>
        <taxon>fabids</taxon>
        <taxon>Rosales</taxon>
        <taxon>Rosaceae</taxon>
        <taxon>Rosoideae</taxon>
        <taxon>Rosoideae incertae sedis</taxon>
        <taxon>Rubus</taxon>
    </lineage>
</organism>
<dbReference type="InterPro" id="IPR044974">
    <property type="entry name" value="Disease_R_plants"/>
</dbReference>
<feature type="domain" description="Disease resistance protein RPS4B/Roq1-like leucine-rich repeats" evidence="6">
    <location>
        <begin position="561"/>
        <end position="662"/>
    </location>
</feature>
<keyword evidence="2" id="KW-0677">Repeat</keyword>
<dbReference type="Pfam" id="PF00931">
    <property type="entry name" value="NB-ARC"/>
    <property type="match status" value="1"/>
</dbReference>
<keyword evidence="1" id="KW-0433">Leucine-rich repeat</keyword>
<feature type="domain" description="Disease resistance protein Roq1-like winged-helix" evidence="5">
    <location>
        <begin position="234"/>
        <end position="301"/>
    </location>
</feature>
<evidence type="ECO:0000256" key="1">
    <source>
        <dbReference type="ARBA" id="ARBA00022614"/>
    </source>
</evidence>
<dbReference type="GO" id="GO:0006952">
    <property type="term" value="P:defense response"/>
    <property type="evidence" value="ECO:0007669"/>
    <property type="project" value="InterPro"/>
</dbReference>
<evidence type="ECO:0000259" key="6">
    <source>
        <dbReference type="Pfam" id="PF23286"/>
    </source>
</evidence>
<dbReference type="SUPFAM" id="SSF46785">
    <property type="entry name" value="Winged helix' DNA-binding domain"/>
    <property type="match status" value="1"/>
</dbReference>
<protein>
    <recommendedName>
        <fullName evidence="9">TMV resistance protein N-like</fullName>
    </recommendedName>
</protein>
<dbReference type="PANTHER" id="PTHR11017">
    <property type="entry name" value="LEUCINE-RICH REPEAT-CONTAINING PROTEIN"/>
    <property type="match status" value="1"/>
</dbReference>
<evidence type="ECO:0000256" key="2">
    <source>
        <dbReference type="ARBA" id="ARBA00022737"/>
    </source>
</evidence>
<keyword evidence="8" id="KW-1185">Reference proteome</keyword>
<dbReference type="EMBL" id="JBEDUW010000003">
    <property type="protein sequence ID" value="KAK9937715.1"/>
    <property type="molecule type" value="Genomic_DNA"/>
</dbReference>
<keyword evidence="3" id="KW-0611">Plant defense</keyword>
<dbReference type="InterPro" id="IPR036390">
    <property type="entry name" value="WH_DNA-bd_sf"/>
</dbReference>
<evidence type="ECO:0000313" key="8">
    <source>
        <dbReference type="Proteomes" id="UP001457282"/>
    </source>
</evidence>
<dbReference type="AlphaFoldDB" id="A0AAW1XLX8"/>